<reference evidence="1" key="1">
    <citation type="submission" date="2019-08" db="EMBL/GenBank/DDBJ databases">
        <authorList>
            <person name="Qin S."/>
            <person name="Sun X."/>
        </authorList>
    </citation>
    <scope>NUCLEOTIDE SEQUENCE</scope>
    <source>
        <strain evidence="1">KP13-53</strain>
        <plasmid evidence="1">pKP13-53-tet(A)</plasmid>
    </source>
</reference>
<evidence type="ECO:0000313" key="1">
    <source>
        <dbReference type="EMBL" id="QGN19002.1"/>
    </source>
</evidence>
<accession>A0A650A993</accession>
<keyword evidence="1" id="KW-0614">Plasmid</keyword>
<protein>
    <submittedName>
        <fullName evidence="1">Uncharacterized protein</fullName>
    </submittedName>
</protein>
<proteinExistence type="predicted"/>
<geneLocation type="plasmid" evidence="1">
    <name>pKP13-53-tet(A)</name>
</geneLocation>
<dbReference type="AlphaFoldDB" id="A0A650A993"/>
<organism evidence="1">
    <name type="scientific">Klebsiella pneumoniae</name>
    <dbReference type="NCBI Taxonomy" id="573"/>
    <lineage>
        <taxon>Bacteria</taxon>
        <taxon>Pseudomonadati</taxon>
        <taxon>Pseudomonadota</taxon>
        <taxon>Gammaproteobacteria</taxon>
        <taxon>Enterobacterales</taxon>
        <taxon>Enterobacteriaceae</taxon>
        <taxon>Klebsiella/Raoultella group</taxon>
        <taxon>Klebsiella</taxon>
        <taxon>Klebsiella pneumoniae complex</taxon>
    </lineage>
</organism>
<name>A0A650A993_KLEPN</name>
<dbReference type="EMBL" id="MN268580">
    <property type="protein sequence ID" value="QGN19002.1"/>
    <property type="molecule type" value="Genomic_DNA"/>
</dbReference>
<sequence length="54" mass="6061">MQLHQQKGMISLSPPTICNSASITIIIIGPDQIKFNLCCARIQFMKKISVSYCF</sequence>